<dbReference type="SUPFAM" id="SSF48350">
    <property type="entry name" value="GTPase activation domain, GAP"/>
    <property type="match status" value="1"/>
</dbReference>
<evidence type="ECO:0000313" key="3">
    <source>
        <dbReference type="EMBL" id="QWU87513.1"/>
    </source>
</evidence>
<dbReference type="PANTHER" id="PTHR23065:SF17">
    <property type="entry name" value="RHO-GTPASE-ACTIVATING PROTEIN RGD2"/>
    <property type="match status" value="1"/>
</dbReference>
<protein>
    <recommendedName>
        <fullName evidence="5">Rho-GAP domain-containing protein</fullName>
    </recommendedName>
</protein>
<keyword evidence="4" id="KW-1185">Reference proteome</keyword>
<feature type="coiled-coil region" evidence="1">
    <location>
        <begin position="141"/>
        <end position="171"/>
    </location>
</feature>
<accession>A0ABX8I6L0</accession>
<evidence type="ECO:0000313" key="4">
    <source>
        <dbReference type="Proteomes" id="UP000825434"/>
    </source>
</evidence>
<dbReference type="EMBL" id="CP076662">
    <property type="protein sequence ID" value="QWU87513.1"/>
    <property type="molecule type" value="Genomic_DNA"/>
</dbReference>
<dbReference type="SUPFAM" id="SSF103657">
    <property type="entry name" value="BAR/IMD domain-like"/>
    <property type="match status" value="2"/>
</dbReference>
<proteinExistence type="predicted"/>
<dbReference type="InterPro" id="IPR027267">
    <property type="entry name" value="AH/BAR_dom_sf"/>
</dbReference>
<sequence>MTRFANAYWSPDYRSGIESLSQQSLDSLDQLHELRKFIFNYMNYHHSNSGYMAKLARESLPLDSSFRSERNERRIISGSQRSTSESKPKEFDVRHVFKEFVDRTALESQMQLNLASEIESEVLGKITGFIKLHEPQIKTTLDRFDELLDDYDDSRQKMERTKRKYDELVRLGELEGHDHRIEHDPDESYGTLPGTPEKPKHVYESEEEGEREDGPPELDLAYPLLLGGGLKFESKDKLQSFLAKAIATITTVKRKIPFPGYRNEIFSSDQLCNYLKTHRPHGFNPTRSSLEKLGQSLIDKKIILGSGLFSQKFKSEGMWFEWSQEAVNTAESRGYVSSSSSTVTSPTAQAFSHLGIEESSRKVNEVAGSTSKRFNMMFKNVKSSLMKPKYSEEAIHELEEEYNEAYEDVQKIKHLLDMEIFNKSQIFEKFEMVRIEVVYQSLTKLSEVLYRHSSQATSSLHDFTSNFIENLNKPVNYERDLRDLLHNNSTGIYFPAIVSPHQGKEHFDPSLLNISFQNIKFTFNLYKDIPLQVKNADVEKDTLLSTRSLPLLLKSLVEATLLAEKSEMQDLWLAPIDHQEYWSLKHEAIELIQKFEPTDDLNIQDEKAVEVAIVQKVVKHLSKSKTKRILNFLKNWLLETSDSVIPCTVYDSLLNSQKDSEDNITDVIKTLSSIPRSNLCSLLFILESISFIFELQTIDEYGSSDDITESEREDEDLMPQVEKLNSMDSIGSVPFLHLIFRPSVVKNASGFKPPQKAYNALLRTLLNVNVREKLCIALITNEKNFLERTKRQEQNLGINRRIVSSETTTTTTTPDVPKIEKDTTHSDKAAVQDWNHTTSVAYQFTCSLQESDRATKEQK</sequence>
<evidence type="ECO:0000256" key="1">
    <source>
        <dbReference type="SAM" id="Coils"/>
    </source>
</evidence>
<gene>
    <name evidence="3" type="ORF">CA3LBN_001778</name>
</gene>
<organism evidence="3 4">
    <name type="scientific">Candidozyma haemuli</name>
    <dbReference type="NCBI Taxonomy" id="45357"/>
    <lineage>
        <taxon>Eukaryota</taxon>
        <taxon>Fungi</taxon>
        <taxon>Dikarya</taxon>
        <taxon>Ascomycota</taxon>
        <taxon>Saccharomycotina</taxon>
        <taxon>Pichiomycetes</taxon>
        <taxon>Metschnikowiaceae</taxon>
        <taxon>Candidozyma</taxon>
    </lineage>
</organism>
<evidence type="ECO:0000256" key="2">
    <source>
        <dbReference type="SAM" id="MobiDB-lite"/>
    </source>
</evidence>
<dbReference type="PANTHER" id="PTHR23065">
    <property type="entry name" value="PROLINE-SERINE-THREONINE PHOSPHATASE INTERACTING PROTEIN 1"/>
    <property type="match status" value="1"/>
</dbReference>
<name>A0ABX8I6L0_9ASCO</name>
<feature type="region of interest" description="Disordered" evidence="2">
    <location>
        <begin position="176"/>
        <end position="217"/>
    </location>
</feature>
<evidence type="ECO:0008006" key="5">
    <source>
        <dbReference type="Google" id="ProtNLM"/>
    </source>
</evidence>
<keyword evidence="1" id="KW-0175">Coiled coil</keyword>
<reference evidence="3 4" key="1">
    <citation type="submission" date="2021-06" db="EMBL/GenBank/DDBJ databases">
        <title>Candida outbreak in Lebanon.</title>
        <authorList>
            <person name="Finianos M."/>
        </authorList>
    </citation>
    <scope>NUCLEOTIDE SEQUENCE [LARGE SCALE GENOMIC DNA]</scope>
    <source>
        <strain evidence="3">CA3LBN</strain>
    </source>
</reference>
<dbReference type="InterPro" id="IPR008936">
    <property type="entry name" value="Rho_GTPase_activation_prot"/>
</dbReference>
<dbReference type="Gene3D" id="1.20.1270.60">
    <property type="entry name" value="Arfaptin homology (AH) domain/BAR domain"/>
    <property type="match status" value="1"/>
</dbReference>
<dbReference type="Proteomes" id="UP000825434">
    <property type="component" value="Chromosome 2"/>
</dbReference>